<sequence length="435" mass="47691">MELTRPGTLVRWVDRHGLARLGISAAARRGDAQARLFFDPAIRDDPYPFYREVREAGALVRGRLMWSTTRHDAVVAVLRGEAFSTDPGSLPAPGPLAVLRRLGRSGRPIGPADPPSMLVVDPPAHTRYRRLVAKVFTPRAIEGLRPRIERHASALLDDLSPDAAGTVEVIGRYASLLPLTVIAEILGVPQHLRQRFLAWGEAATPTLDLGLTLREYRAAEAAIGQLNGWLRAHFARLRADPGDDLLSRLVHLDSDGERLTEEELLAIAGLLLVAGFETTVNLLGTGIHLLIRHPDQLAALRGRPDGWANAVEEILRYDSPAQTTVRYCLADTEVAGARVRAGEVVVPMMGGANRDPAVFADPDRFDVTRANARDHLSFSSGVHYCLGAALARLEGQLGLRAFFERYPDAALAGEPRRRPTRVLRGYDQLPVRLRP</sequence>
<evidence type="ECO:0000256" key="2">
    <source>
        <dbReference type="ARBA" id="ARBA00022617"/>
    </source>
</evidence>
<dbReference type="PANTHER" id="PTHR46696">
    <property type="entry name" value="P450, PUTATIVE (EUROFUNG)-RELATED"/>
    <property type="match status" value="1"/>
</dbReference>
<dbReference type="InterPro" id="IPR001128">
    <property type="entry name" value="Cyt_P450"/>
</dbReference>
<dbReference type="AlphaFoldDB" id="A0A1C4X6C0"/>
<evidence type="ECO:0000256" key="10">
    <source>
        <dbReference type="RuleBase" id="RU000461"/>
    </source>
</evidence>
<dbReference type="GO" id="GO:0036199">
    <property type="term" value="F:cholest-4-en-3-one 26-monooxygenase activity"/>
    <property type="evidence" value="ECO:0007669"/>
    <property type="project" value="TreeGrafter"/>
</dbReference>
<dbReference type="GO" id="GO:0006707">
    <property type="term" value="P:cholesterol catabolic process"/>
    <property type="evidence" value="ECO:0007669"/>
    <property type="project" value="TreeGrafter"/>
</dbReference>
<dbReference type="GO" id="GO:0005506">
    <property type="term" value="F:iron ion binding"/>
    <property type="evidence" value="ECO:0007669"/>
    <property type="project" value="InterPro"/>
</dbReference>
<evidence type="ECO:0000256" key="4">
    <source>
        <dbReference type="ARBA" id="ARBA00022857"/>
    </source>
</evidence>
<dbReference type="InterPro" id="IPR036396">
    <property type="entry name" value="Cyt_P450_sf"/>
</dbReference>
<dbReference type="SUPFAM" id="SSF48264">
    <property type="entry name" value="Cytochrome P450"/>
    <property type="match status" value="1"/>
</dbReference>
<proteinExistence type="inferred from homology"/>
<gene>
    <name evidence="11" type="ORF">GA0070558_12234</name>
</gene>
<reference evidence="11 12" key="1">
    <citation type="submission" date="2016-06" db="EMBL/GenBank/DDBJ databases">
        <authorList>
            <person name="Kjaerup R.B."/>
            <person name="Dalgaard T.S."/>
            <person name="Juul-Madsen H.R."/>
        </authorList>
    </citation>
    <scope>NUCLEOTIDE SEQUENCE [LARGE SCALE GENOMIC DNA]</scope>
    <source>
        <strain evidence="11 12">DSM 45626</strain>
    </source>
</reference>
<evidence type="ECO:0000256" key="5">
    <source>
        <dbReference type="ARBA" id="ARBA00023002"/>
    </source>
</evidence>
<dbReference type="GO" id="GO:0020037">
    <property type="term" value="F:heme binding"/>
    <property type="evidence" value="ECO:0007669"/>
    <property type="project" value="InterPro"/>
</dbReference>
<dbReference type="PANTHER" id="PTHR46696:SF4">
    <property type="entry name" value="BIOTIN BIOSYNTHESIS CYTOCHROME P450"/>
    <property type="match status" value="1"/>
</dbReference>
<evidence type="ECO:0000256" key="1">
    <source>
        <dbReference type="ARBA" id="ARBA00010617"/>
    </source>
</evidence>
<dbReference type="PRINTS" id="PR00359">
    <property type="entry name" value="BP450"/>
</dbReference>
<dbReference type="RefSeq" id="WP_091283161.1">
    <property type="nucleotide sequence ID" value="NZ_FMCW01000022.1"/>
</dbReference>
<evidence type="ECO:0000256" key="3">
    <source>
        <dbReference type="ARBA" id="ARBA00022723"/>
    </source>
</evidence>
<organism evidence="11 12">
    <name type="scientific">Micromonospora haikouensis</name>
    <dbReference type="NCBI Taxonomy" id="686309"/>
    <lineage>
        <taxon>Bacteria</taxon>
        <taxon>Bacillati</taxon>
        <taxon>Actinomycetota</taxon>
        <taxon>Actinomycetes</taxon>
        <taxon>Micromonosporales</taxon>
        <taxon>Micromonosporaceae</taxon>
        <taxon>Micromonospora</taxon>
    </lineage>
</organism>
<dbReference type="Gene3D" id="1.10.630.10">
    <property type="entry name" value="Cytochrome P450"/>
    <property type="match status" value="1"/>
</dbReference>
<keyword evidence="5 10" id="KW-0560">Oxidoreductase</keyword>
<dbReference type="CDD" id="cd20625">
    <property type="entry name" value="CYP164-like"/>
    <property type="match status" value="1"/>
</dbReference>
<evidence type="ECO:0000313" key="11">
    <source>
        <dbReference type="EMBL" id="SCF03984.1"/>
    </source>
</evidence>
<protein>
    <recommendedName>
        <fullName evidence="13">Cytochrome P450</fullName>
    </recommendedName>
</protein>
<dbReference type="FunFam" id="1.10.630.10:FF:000018">
    <property type="entry name" value="Cytochrome P450 monooxygenase"/>
    <property type="match status" value="1"/>
</dbReference>
<dbReference type="InterPro" id="IPR017972">
    <property type="entry name" value="Cyt_P450_CS"/>
</dbReference>
<dbReference type="GO" id="GO:0017000">
    <property type="term" value="P:antibiotic biosynthetic process"/>
    <property type="evidence" value="ECO:0007669"/>
    <property type="project" value="UniProtKB-KW"/>
</dbReference>
<dbReference type="EMBL" id="FMCW01000022">
    <property type="protein sequence ID" value="SCF03984.1"/>
    <property type="molecule type" value="Genomic_DNA"/>
</dbReference>
<keyword evidence="3 10" id="KW-0479">Metal-binding</keyword>
<comment type="similarity">
    <text evidence="1 10">Belongs to the cytochrome P450 family.</text>
</comment>
<keyword evidence="7 10" id="KW-0503">Monooxygenase</keyword>
<keyword evidence="2 10" id="KW-0349">Heme</keyword>
<dbReference type="GO" id="GO:0008395">
    <property type="term" value="F:steroid hydroxylase activity"/>
    <property type="evidence" value="ECO:0007669"/>
    <property type="project" value="TreeGrafter"/>
</dbReference>
<evidence type="ECO:0000313" key="12">
    <source>
        <dbReference type="Proteomes" id="UP000199375"/>
    </source>
</evidence>
<keyword evidence="8" id="KW-0045">Antibiotic biosynthesis</keyword>
<accession>A0A1C4X6C0</accession>
<evidence type="ECO:0008006" key="13">
    <source>
        <dbReference type="Google" id="ProtNLM"/>
    </source>
</evidence>
<comment type="pathway">
    <text evidence="9">Antibiotic biosynthesis; mycinamicin biosynthesis.</text>
</comment>
<dbReference type="Pfam" id="PF00067">
    <property type="entry name" value="p450"/>
    <property type="match status" value="2"/>
</dbReference>
<dbReference type="InterPro" id="IPR002397">
    <property type="entry name" value="Cyt_P450_B"/>
</dbReference>
<dbReference type="PROSITE" id="PS00086">
    <property type="entry name" value="CYTOCHROME_P450"/>
    <property type="match status" value="1"/>
</dbReference>
<keyword evidence="4" id="KW-0521">NADP</keyword>
<evidence type="ECO:0000256" key="8">
    <source>
        <dbReference type="ARBA" id="ARBA00023194"/>
    </source>
</evidence>
<keyword evidence="6 10" id="KW-0408">Iron</keyword>
<evidence type="ECO:0000256" key="9">
    <source>
        <dbReference type="ARBA" id="ARBA00060683"/>
    </source>
</evidence>
<evidence type="ECO:0000256" key="7">
    <source>
        <dbReference type="ARBA" id="ARBA00023033"/>
    </source>
</evidence>
<evidence type="ECO:0000256" key="6">
    <source>
        <dbReference type="ARBA" id="ARBA00023004"/>
    </source>
</evidence>
<name>A0A1C4X6C0_9ACTN</name>
<dbReference type="Proteomes" id="UP000199375">
    <property type="component" value="Unassembled WGS sequence"/>
</dbReference>